<dbReference type="PANTHER" id="PTHR13799:SF14">
    <property type="entry name" value="GTP CYCLOHYDROLASE 1 TYPE 2 HOMOLOG"/>
    <property type="match status" value="1"/>
</dbReference>
<protein>
    <recommendedName>
        <fullName evidence="2 4">GTP cyclohydrolase 1 type 2 homolog</fullName>
    </recommendedName>
</protein>
<feature type="binding site" evidence="5">
    <location>
        <position position="334"/>
    </location>
    <ligand>
        <name>a divalent metal cation</name>
        <dbReference type="ChEBI" id="CHEBI:60240"/>
        <label>1</label>
    </ligand>
</feature>
<dbReference type="InterPro" id="IPR036069">
    <property type="entry name" value="DUF34/NIF3_sf"/>
</dbReference>
<dbReference type="SUPFAM" id="SSF102705">
    <property type="entry name" value="NIF3 (NGG1p interacting factor 3)-like"/>
    <property type="match status" value="1"/>
</dbReference>
<comment type="caution">
    <text evidence="6">The sequence shown here is derived from an EMBL/GenBank/DDBJ whole genome shotgun (WGS) entry which is preliminary data.</text>
</comment>
<evidence type="ECO:0000313" key="6">
    <source>
        <dbReference type="EMBL" id="TCP65411.1"/>
    </source>
</evidence>
<dbReference type="Pfam" id="PF01784">
    <property type="entry name" value="DUF34_NIF3"/>
    <property type="match status" value="1"/>
</dbReference>
<gene>
    <name evidence="6" type="ORF">EDD57_1333</name>
</gene>
<feature type="binding site" evidence="5">
    <location>
        <position position="66"/>
    </location>
    <ligand>
        <name>a divalent metal cation</name>
        <dbReference type="ChEBI" id="CHEBI:60240"/>
        <label>1</label>
    </ligand>
</feature>
<dbReference type="GO" id="GO:0005737">
    <property type="term" value="C:cytoplasm"/>
    <property type="evidence" value="ECO:0007669"/>
    <property type="project" value="TreeGrafter"/>
</dbReference>
<dbReference type="RefSeq" id="WP_131849399.1">
    <property type="nucleotide sequence ID" value="NZ_SLXV01000033.1"/>
</dbReference>
<evidence type="ECO:0000256" key="2">
    <source>
        <dbReference type="ARBA" id="ARBA00022112"/>
    </source>
</evidence>
<dbReference type="EMBL" id="SLXV01000033">
    <property type="protein sequence ID" value="TCP65411.1"/>
    <property type="molecule type" value="Genomic_DNA"/>
</dbReference>
<feature type="binding site" evidence="5">
    <location>
        <position position="105"/>
    </location>
    <ligand>
        <name>a divalent metal cation</name>
        <dbReference type="ChEBI" id="CHEBI:60240"/>
        <label>1</label>
    </ligand>
</feature>
<evidence type="ECO:0000313" key="7">
    <source>
        <dbReference type="Proteomes" id="UP000294746"/>
    </source>
</evidence>
<dbReference type="Proteomes" id="UP000294746">
    <property type="component" value="Unassembled WGS sequence"/>
</dbReference>
<dbReference type="OrthoDB" id="9792792at2"/>
<keyword evidence="7" id="KW-1185">Reference proteome</keyword>
<keyword evidence="3 4" id="KW-0479">Metal-binding</keyword>
<dbReference type="FunFam" id="3.40.1390.30:FF:000001">
    <property type="entry name" value="GTP cyclohydrolase 1 type 2"/>
    <property type="match status" value="1"/>
</dbReference>
<organism evidence="6 7">
    <name type="scientific">Baia soyae</name>
    <dbReference type="NCBI Taxonomy" id="1544746"/>
    <lineage>
        <taxon>Bacteria</taxon>
        <taxon>Bacillati</taxon>
        <taxon>Bacillota</taxon>
        <taxon>Bacilli</taxon>
        <taxon>Bacillales</taxon>
        <taxon>Thermoactinomycetaceae</taxon>
        <taxon>Baia</taxon>
    </lineage>
</organism>
<dbReference type="PIRSF" id="PIRSF037489">
    <property type="entry name" value="UCP037489_NIF3_YqfO"/>
    <property type="match status" value="1"/>
</dbReference>
<evidence type="ECO:0000256" key="3">
    <source>
        <dbReference type="ARBA" id="ARBA00022723"/>
    </source>
</evidence>
<accession>A0A4R2RZG2</accession>
<dbReference type="Gene3D" id="3.30.70.120">
    <property type="match status" value="1"/>
</dbReference>
<dbReference type="InterPro" id="IPR015867">
    <property type="entry name" value="N-reg_PII/ATP_PRibTrfase_C"/>
</dbReference>
<dbReference type="InterPro" id="IPR002678">
    <property type="entry name" value="DUF34/NIF3"/>
</dbReference>
<dbReference type="Gene3D" id="3.40.1390.30">
    <property type="entry name" value="NIF3 (NGG1p interacting factor 3)-like"/>
    <property type="match status" value="1"/>
</dbReference>
<dbReference type="GO" id="GO:0046872">
    <property type="term" value="F:metal ion binding"/>
    <property type="evidence" value="ECO:0007669"/>
    <property type="project" value="UniProtKB-UniRule"/>
</dbReference>
<dbReference type="InterPro" id="IPR017221">
    <property type="entry name" value="DUF34/NIF3_bac"/>
</dbReference>
<evidence type="ECO:0000256" key="1">
    <source>
        <dbReference type="ARBA" id="ARBA00006964"/>
    </source>
</evidence>
<dbReference type="NCBIfam" id="TIGR00486">
    <property type="entry name" value="YbgI_SA1388"/>
    <property type="match status" value="1"/>
</dbReference>
<comment type="similarity">
    <text evidence="1 4">Belongs to the GTP cyclohydrolase I type 2/NIF3 family.</text>
</comment>
<evidence type="ECO:0000256" key="4">
    <source>
        <dbReference type="PIRNR" id="PIRNR037489"/>
    </source>
</evidence>
<proteinExistence type="inferred from homology"/>
<feature type="binding site" evidence="5">
    <location>
        <position position="67"/>
    </location>
    <ligand>
        <name>a divalent metal cation</name>
        <dbReference type="ChEBI" id="CHEBI:60240"/>
        <label>1</label>
    </ligand>
</feature>
<reference evidence="6 7" key="1">
    <citation type="submission" date="2019-03" db="EMBL/GenBank/DDBJ databases">
        <title>Genomic Encyclopedia of Type Strains, Phase IV (KMG-IV): sequencing the most valuable type-strain genomes for metagenomic binning, comparative biology and taxonomic classification.</title>
        <authorList>
            <person name="Goeker M."/>
        </authorList>
    </citation>
    <scope>NUCLEOTIDE SEQUENCE [LARGE SCALE GENOMIC DNA]</scope>
    <source>
        <strain evidence="6 7">DSM 46831</strain>
    </source>
</reference>
<name>A0A4R2RZG2_9BACL</name>
<evidence type="ECO:0000256" key="5">
    <source>
        <dbReference type="PIRSR" id="PIRSR602678-1"/>
    </source>
</evidence>
<dbReference type="PANTHER" id="PTHR13799">
    <property type="entry name" value="NGG1 INTERACTING FACTOR 3"/>
    <property type="match status" value="1"/>
</dbReference>
<dbReference type="FunFam" id="3.30.70.120:FF:000006">
    <property type="entry name" value="GTP cyclohydrolase 1 type 2 homolog"/>
    <property type="match status" value="1"/>
</dbReference>
<feature type="binding site" evidence="5">
    <location>
        <position position="331"/>
    </location>
    <ligand>
        <name>a divalent metal cation</name>
        <dbReference type="ChEBI" id="CHEBI:60240"/>
        <label>1</label>
    </ligand>
</feature>
<sequence length="368" mass="40576">MAIRGAELIGWMEAFASPTLAVENDRIGLQVGSIDAEVEGVLVTLDVTEEVVDEAIKHGANWIVGHHAIIYQPMKQIRTDSPAGRLLQKCLKHDIQVYIAHTNLDAAEEGVNTVLAEKLGLQGCRTFVHHKQDQLKKLVVFVPESHIGEVEHALGEAGAGCVGNYSHCSFQTTGTGTFLPRSGATPYIGEEGVLERVAEVRLETIFPESKQRTILSAMHSAHPYEEVAYDLYTLDSPGNLIGMGKIGSLPEQMTLQAFIELVKRVYHVPHLRFVGDPNRMIEKVALLGGAGSRYMRDAASQGADLYLTGDIDFHTAQDALVEGITLVDPGHHIEYITMQRVVDRLQDTFKDRIRIQLSQTDTNPFSFQ</sequence>
<dbReference type="AlphaFoldDB" id="A0A4R2RZG2"/>